<proteinExistence type="predicted"/>
<sequence>MAPTMLQTESNTLVLKKLPRHEKSLITELQKEKRDLCCLCFLTKSCQHVFEDPDYIFNNFYICKDCWEDNKEYCRSECWFCRKIFKVELRKLKTIKFSGRKAFFLCGKCLDIIEYVPCVKFIEFF</sequence>
<dbReference type="EMBL" id="CAACVG010008088">
    <property type="protein sequence ID" value="VEN48378.1"/>
    <property type="molecule type" value="Genomic_DNA"/>
</dbReference>
<organism evidence="1 2">
    <name type="scientific">Callosobruchus maculatus</name>
    <name type="common">Southern cowpea weevil</name>
    <name type="synonym">Pulse bruchid</name>
    <dbReference type="NCBI Taxonomy" id="64391"/>
    <lineage>
        <taxon>Eukaryota</taxon>
        <taxon>Metazoa</taxon>
        <taxon>Ecdysozoa</taxon>
        <taxon>Arthropoda</taxon>
        <taxon>Hexapoda</taxon>
        <taxon>Insecta</taxon>
        <taxon>Pterygota</taxon>
        <taxon>Neoptera</taxon>
        <taxon>Endopterygota</taxon>
        <taxon>Coleoptera</taxon>
        <taxon>Polyphaga</taxon>
        <taxon>Cucujiformia</taxon>
        <taxon>Chrysomeloidea</taxon>
        <taxon>Chrysomelidae</taxon>
        <taxon>Bruchinae</taxon>
        <taxon>Bruchini</taxon>
        <taxon>Callosobruchus</taxon>
    </lineage>
</organism>
<dbReference type="Proteomes" id="UP000410492">
    <property type="component" value="Unassembled WGS sequence"/>
</dbReference>
<name>A0A653CKD5_CALMS</name>
<reference evidence="1 2" key="1">
    <citation type="submission" date="2019-01" db="EMBL/GenBank/DDBJ databases">
        <authorList>
            <person name="Sayadi A."/>
        </authorList>
    </citation>
    <scope>NUCLEOTIDE SEQUENCE [LARGE SCALE GENOMIC DNA]</scope>
</reference>
<keyword evidence="2" id="KW-1185">Reference proteome</keyword>
<dbReference type="OrthoDB" id="6654186at2759"/>
<protein>
    <submittedName>
        <fullName evidence="1">Uncharacterized protein</fullName>
    </submittedName>
</protein>
<dbReference type="AlphaFoldDB" id="A0A653CKD5"/>
<evidence type="ECO:0000313" key="1">
    <source>
        <dbReference type="EMBL" id="VEN48378.1"/>
    </source>
</evidence>
<evidence type="ECO:0000313" key="2">
    <source>
        <dbReference type="Proteomes" id="UP000410492"/>
    </source>
</evidence>
<accession>A0A653CKD5</accession>
<gene>
    <name evidence="1" type="ORF">CALMAC_LOCUS9856</name>
</gene>